<sequence length="84" mass="9642">MLIMQLFHVATPKTPELPFSFRFRSNSRENLGDGPDDQGSWSSRPEYVASEVVQLIRNGTNGTMWVVENGKPAYEFIIPERRIE</sequence>
<organism evidence="1 2">
    <name type="scientific">Aromia moschata</name>
    <dbReference type="NCBI Taxonomy" id="1265417"/>
    <lineage>
        <taxon>Eukaryota</taxon>
        <taxon>Metazoa</taxon>
        <taxon>Ecdysozoa</taxon>
        <taxon>Arthropoda</taxon>
        <taxon>Hexapoda</taxon>
        <taxon>Insecta</taxon>
        <taxon>Pterygota</taxon>
        <taxon>Neoptera</taxon>
        <taxon>Endopterygota</taxon>
        <taxon>Coleoptera</taxon>
        <taxon>Polyphaga</taxon>
        <taxon>Cucujiformia</taxon>
        <taxon>Chrysomeloidea</taxon>
        <taxon>Cerambycidae</taxon>
        <taxon>Cerambycinae</taxon>
        <taxon>Callichromatini</taxon>
        <taxon>Aromia</taxon>
    </lineage>
</organism>
<evidence type="ECO:0000313" key="2">
    <source>
        <dbReference type="Proteomes" id="UP001162162"/>
    </source>
</evidence>
<comment type="caution">
    <text evidence="1">The sequence shown here is derived from an EMBL/GenBank/DDBJ whole genome shotgun (WGS) entry which is preliminary data.</text>
</comment>
<reference evidence="1" key="1">
    <citation type="journal article" date="2023" name="Insect Mol. Biol.">
        <title>Genome sequencing provides insights into the evolution of gene families encoding plant cell wall-degrading enzymes in longhorned beetles.</title>
        <authorList>
            <person name="Shin N.R."/>
            <person name="Okamura Y."/>
            <person name="Kirsch R."/>
            <person name="Pauchet Y."/>
        </authorList>
    </citation>
    <scope>NUCLEOTIDE SEQUENCE</scope>
    <source>
        <strain evidence="1">AMC_N1</strain>
    </source>
</reference>
<proteinExistence type="predicted"/>
<dbReference type="EMBL" id="JAPWTK010000012">
    <property type="protein sequence ID" value="KAJ8959635.1"/>
    <property type="molecule type" value="Genomic_DNA"/>
</dbReference>
<protein>
    <submittedName>
        <fullName evidence="1">Uncharacterized protein</fullName>
    </submittedName>
</protein>
<accession>A0AAV8Z8Q9</accession>
<dbReference type="AlphaFoldDB" id="A0AAV8Z8Q9"/>
<dbReference type="Proteomes" id="UP001162162">
    <property type="component" value="Unassembled WGS sequence"/>
</dbReference>
<evidence type="ECO:0000313" key="1">
    <source>
        <dbReference type="EMBL" id="KAJ8959635.1"/>
    </source>
</evidence>
<gene>
    <name evidence="1" type="ORF">NQ318_021822</name>
</gene>
<keyword evidence="2" id="KW-1185">Reference proteome</keyword>
<name>A0AAV8Z8Q9_9CUCU</name>